<dbReference type="Proteomes" id="UP000783686">
    <property type="component" value="Unassembled WGS sequence"/>
</dbReference>
<keyword evidence="2" id="KW-1185">Reference proteome</keyword>
<dbReference type="InterPro" id="IPR011044">
    <property type="entry name" value="Quino_amine_DH_bsu"/>
</dbReference>
<organism evidence="1 2">
    <name type="scientific">Bursaphelenchus okinawaensis</name>
    <dbReference type="NCBI Taxonomy" id="465554"/>
    <lineage>
        <taxon>Eukaryota</taxon>
        <taxon>Metazoa</taxon>
        <taxon>Ecdysozoa</taxon>
        <taxon>Nematoda</taxon>
        <taxon>Chromadorea</taxon>
        <taxon>Rhabditida</taxon>
        <taxon>Tylenchina</taxon>
        <taxon>Tylenchomorpha</taxon>
        <taxon>Aphelenchoidea</taxon>
        <taxon>Aphelenchoididae</taxon>
        <taxon>Bursaphelenchus</taxon>
    </lineage>
</organism>
<sequence length="315" mass="37600">MSKEIKERWKLNNYIWQEVVNVIPDIDTIAALATVNKYFYKIVGIDFKTRCIQNGIYRLPRELWSEAFSHVCRRFDNHYYNLFASPRLSQNTSRISAILNNEVIVTTIDFNRHFIQTFKIRGYAYHLKLYNKGTRFILRPAFDGFLRVYDVESRKLLWEHPIDYLEKKRRICIMSDFCIYDKRTKEVYDPYALKAHKIDIKDVVGFKCAYNDYHDYYFSFHVKPFDAEREVVVMNVRTKKLSCFPVQHVFCDEISRGNCDDKVMPATECVLIFDNVTNDVKIYDIPSETLKHNFHFETTYTNTLFLNETMFVSTQ</sequence>
<evidence type="ECO:0000313" key="1">
    <source>
        <dbReference type="EMBL" id="CAD5213367.1"/>
    </source>
</evidence>
<name>A0A811KCZ8_9BILA</name>
<dbReference type="AlphaFoldDB" id="A0A811KCZ8"/>
<accession>A0A811KCZ8</accession>
<reference evidence="1" key="1">
    <citation type="submission" date="2020-09" db="EMBL/GenBank/DDBJ databases">
        <authorList>
            <person name="Kikuchi T."/>
        </authorList>
    </citation>
    <scope>NUCLEOTIDE SEQUENCE</scope>
    <source>
        <strain evidence="1">SH1</strain>
    </source>
</reference>
<proteinExistence type="predicted"/>
<gene>
    <name evidence="1" type="ORF">BOKJ2_LOCUS5057</name>
</gene>
<dbReference type="Proteomes" id="UP000614601">
    <property type="component" value="Unassembled WGS sequence"/>
</dbReference>
<dbReference type="EMBL" id="CAJFDH010000003">
    <property type="protein sequence ID" value="CAD5213367.1"/>
    <property type="molecule type" value="Genomic_DNA"/>
</dbReference>
<protein>
    <recommendedName>
        <fullName evidence="3">F-box domain-containing protein</fullName>
    </recommendedName>
</protein>
<evidence type="ECO:0008006" key="3">
    <source>
        <dbReference type="Google" id="ProtNLM"/>
    </source>
</evidence>
<dbReference type="SUPFAM" id="SSF50969">
    <property type="entry name" value="YVTN repeat-like/Quinoprotein amine dehydrogenase"/>
    <property type="match status" value="1"/>
</dbReference>
<evidence type="ECO:0000313" key="2">
    <source>
        <dbReference type="Proteomes" id="UP000614601"/>
    </source>
</evidence>
<comment type="caution">
    <text evidence="1">The sequence shown here is derived from an EMBL/GenBank/DDBJ whole genome shotgun (WGS) entry which is preliminary data.</text>
</comment>
<dbReference type="EMBL" id="CAJFCW020000003">
    <property type="protein sequence ID" value="CAG9100725.1"/>
    <property type="molecule type" value="Genomic_DNA"/>
</dbReference>